<dbReference type="EMBL" id="KV460510">
    <property type="protein sequence ID" value="OCA17291.1"/>
    <property type="molecule type" value="Genomic_DNA"/>
</dbReference>
<evidence type="ECO:0000313" key="1">
    <source>
        <dbReference type="EMBL" id="OCA17214.1"/>
    </source>
</evidence>
<proteinExistence type="predicted"/>
<name>A0A1B8Y327_XENTR</name>
<reference evidence="2" key="3">
    <citation type="submission" date="2016-05" db="EMBL/GenBank/DDBJ databases">
        <title>WGS assembly of Xenopus tropicalis.</title>
        <authorList>
            <person name="Sessions A."/>
            <person name="Jenkins J."/>
            <person name="Mitros T."/>
            <person name="Lyons J.T."/>
            <person name="Dichmann D.S."/>
            <person name="Robert J."/>
            <person name="Harland R.M."/>
            <person name="Rokhsar D.S."/>
        </authorList>
    </citation>
    <scope>NUCLEOTIDE SEQUENCE</scope>
    <source>
        <strain evidence="2">Nigerian</strain>
    </source>
</reference>
<sequence length="64" mass="6942">MYKPLLAERRNLALGQFMAPIALARNCGGSANGYGIYLNNTNGVKFGAVKNTIFCNTLSTIYKP</sequence>
<protein>
    <submittedName>
        <fullName evidence="2">Uncharacterized protein</fullName>
    </submittedName>
</protein>
<accession>A0A1B8Y327</accession>
<organism evidence="2">
    <name type="scientific">Xenopus tropicalis</name>
    <name type="common">Western clawed frog</name>
    <name type="synonym">Silurana tropicalis</name>
    <dbReference type="NCBI Taxonomy" id="8364"/>
    <lineage>
        <taxon>Eukaryota</taxon>
        <taxon>Metazoa</taxon>
        <taxon>Chordata</taxon>
        <taxon>Craniata</taxon>
        <taxon>Vertebrata</taxon>
        <taxon>Euteleostomi</taxon>
        <taxon>Amphibia</taxon>
        <taxon>Batrachia</taxon>
        <taxon>Anura</taxon>
        <taxon>Pipoidea</taxon>
        <taxon>Pipidae</taxon>
        <taxon>Xenopodinae</taxon>
        <taxon>Xenopus</taxon>
        <taxon>Silurana</taxon>
    </lineage>
</organism>
<evidence type="ECO:0000313" key="2">
    <source>
        <dbReference type="EMBL" id="OCA17291.1"/>
    </source>
</evidence>
<dbReference type="AlphaFoldDB" id="A0A1B8Y327"/>
<gene>
    <name evidence="2" type="ORF">XENTR_v90027315mg</name>
    <name evidence="1" type="ORF">XENTR_v90027368mg</name>
</gene>
<reference evidence="2" key="2">
    <citation type="journal article" date="2010" name="Science">
        <title>The genome of the Western clawed frog Xenopus tropicalis.</title>
        <authorList>
            <person name="Hellsten U."/>
            <person name="Harland R.M."/>
            <person name="Gilchrist M.J."/>
            <person name="Hendrix D."/>
            <person name="Jurka J."/>
            <person name="Kapitonov V."/>
            <person name="Ovcharenko I."/>
            <person name="Putnam N.H."/>
            <person name="Shu S."/>
            <person name="Taher L."/>
            <person name="Blitz I.L."/>
            <person name="Blumberg B."/>
            <person name="Dichmann D.S."/>
            <person name="Dubchak I."/>
            <person name="Amaya E."/>
            <person name="Detter J.C."/>
            <person name="Fletcher R."/>
            <person name="Gerhard D.S."/>
            <person name="Goodstein D."/>
            <person name="Graves T."/>
            <person name="Grigoriev I.V."/>
            <person name="Grimwood J."/>
            <person name="Kawashima T."/>
            <person name="Lindquist E."/>
            <person name="Lucas S.M."/>
            <person name="Mead P.E."/>
            <person name="Mitros T."/>
            <person name="Ogino H."/>
            <person name="Ohta Y."/>
            <person name="Poliakov A.V."/>
            <person name="Pollet N."/>
            <person name="Robert J."/>
            <person name="Salamov A."/>
            <person name="Sater A.K."/>
            <person name="Schmutz J."/>
            <person name="Terry A."/>
            <person name="Vize P.D."/>
            <person name="Warren W.C."/>
            <person name="Wells D."/>
            <person name="Wills A."/>
            <person name="Wilson R.K."/>
            <person name="Zimmerman L.B."/>
            <person name="Zorn A.M."/>
            <person name="Grainger R."/>
            <person name="Grammer T."/>
            <person name="Khokha M.K."/>
            <person name="Richardson P.M."/>
            <person name="Rokhsar D.S."/>
        </authorList>
    </citation>
    <scope>NUCLEOTIDE SEQUENCE [LARGE SCALE GENOMIC DNA]</scope>
    <source>
        <strain evidence="2">Nigerian</strain>
    </source>
</reference>
<dbReference type="EMBL" id="KV460517">
    <property type="protein sequence ID" value="OCA17214.1"/>
    <property type="molecule type" value="Genomic_DNA"/>
</dbReference>
<reference evidence="2" key="1">
    <citation type="submission" date="2009-11" db="EMBL/GenBank/DDBJ databases">
        <authorList>
            <consortium name="US DOE Joint Genome Institute (JGI-PGF)"/>
            <person name="Ottilar R."/>
            <person name="Schmutz J."/>
            <person name="Salamov A."/>
            <person name="Cheng J.F."/>
            <person name="Lucas S."/>
            <person name="Pitluck S."/>
            <person name="Gundlach H."/>
            <person name="Guo Y."/>
            <person name="Haberer G."/>
            <person name="Nasrallah J."/>
            <person name="Mayer K.F.X."/>
            <person name="van de Peer Y."/>
            <person name="Weigel D."/>
            <person name="Grigoriev I.V."/>
        </authorList>
    </citation>
    <scope>NUCLEOTIDE SEQUENCE</scope>
    <source>
        <strain evidence="2">Nigerian</strain>
    </source>
</reference>